<dbReference type="Proteomes" id="UP001167831">
    <property type="component" value="Unassembled WGS sequence"/>
</dbReference>
<dbReference type="SUPFAM" id="SSF53659">
    <property type="entry name" value="Isocitrate/Isopropylmalate dehydrogenase-like"/>
    <property type="match status" value="1"/>
</dbReference>
<evidence type="ECO:0000313" key="20">
    <source>
        <dbReference type="Proteomes" id="UP001168478"/>
    </source>
</evidence>
<comment type="subcellular location">
    <subcellularLocation>
        <location evidence="14">Cytoplasm</location>
    </subcellularLocation>
</comment>
<gene>
    <name evidence="14 18" type="primary">leuB</name>
    <name evidence="17" type="ORF">QVN81_12235</name>
    <name evidence="18" type="ORF">QVN84_12605</name>
</gene>
<keyword evidence="14" id="KW-0963">Cytoplasm</keyword>
<feature type="binding site" evidence="14">
    <location>
        <position position="243"/>
    </location>
    <ligand>
        <name>Mg(2+)</name>
        <dbReference type="ChEBI" id="CHEBI:18420"/>
    </ligand>
</feature>
<feature type="domain" description="Isopropylmalate dehydrogenase-like" evidence="16">
    <location>
        <begin position="4"/>
        <end position="346"/>
    </location>
</feature>
<keyword evidence="9 14" id="KW-0460">Magnesium</keyword>
<evidence type="ECO:0000256" key="1">
    <source>
        <dbReference type="ARBA" id="ARBA00000624"/>
    </source>
</evidence>
<evidence type="ECO:0000256" key="7">
    <source>
        <dbReference type="ARBA" id="ARBA00022605"/>
    </source>
</evidence>
<dbReference type="HAMAP" id="MF_01033">
    <property type="entry name" value="LeuB_type1"/>
    <property type="match status" value="1"/>
</dbReference>
<dbReference type="PANTHER" id="PTHR42979:SF1">
    <property type="entry name" value="3-ISOPROPYLMALATE DEHYDROGENASE"/>
    <property type="match status" value="1"/>
</dbReference>
<evidence type="ECO:0000256" key="6">
    <source>
        <dbReference type="ARBA" id="ARBA00022430"/>
    </source>
</evidence>
<keyword evidence="11 14" id="KW-0520">NAD</keyword>
<evidence type="ECO:0000256" key="2">
    <source>
        <dbReference type="ARBA" id="ARBA00001936"/>
    </source>
</evidence>
<comment type="subunit">
    <text evidence="5 14 15">Homodimer.</text>
</comment>
<dbReference type="FunFam" id="3.40.718.10:FF:000006">
    <property type="entry name" value="3-isopropylmalate dehydrogenase"/>
    <property type="match status" value="1"/>
</dbReference>
<dbReference type="NCBIfam" id="TIGR00169">
    <property type="entry name" value="leuB"/>
    <property type="match status" value="1"/>
</dbReference>
<dbReference type="RefSeq" id="WP_289826229.1">
    <property type="nucleotide sequence ID" value="NZ_JAUEIE010000019.1"/>
</dbReference>
<keyword evidence="13 14" id="KW-0100">Branched-chain amino acid biosynthesis</keyword>
<dbReference type="PROSITE" id="PS00470">
    <property type="entry name" value="IDH_IMDH"/>
    <property type="match status" value="1"/>
</dbReference>
<comment type="cofactor">
    <cofactor evidence="2">
        <name>Mn(2+)</name>
        <dbReference type="ChEBI" id="CHEBI:29035"/>
    </cofactor>
</comment>
<dbReference type="SMART" id="SM01329">
    <property type="entry name" value="Iso_dh"/>
    <property type="match status" value="1"/>
</dbReference>
<comment type="pathway">
    <text evidence="3 14 15">Amino-acid biosynthesis; L-leucine biosynthesis; L-leucine from 3-methyl-2-oxobutanoate: step 3/4.</text>
</comment>
<feature type="binding site" evidence="14">
    <location>
        <position position="219"/>
    </location>
    <ligand>
        <name>Mg(2+)</name>
        <dbReference type="ChEBI" id="CHEBI:18420"/>
    </ligand>
</feature>
<organism evidence="18 20">
    <name type="scientific">Leyella lascolaii</name>
    <dbReference type="NCBI Taxonomy" id="1776379"/>
    <lineage>
        <taxon>Bacteria</taxon>
        <taxon>Pseudomonadati</taxon>
        <taxon>Bacteroidota</taxon>
        <taxon>Bacteroidia</taxon>
        <taxon>Bacteroidales</taxon>
        <taxon>Prevotellaceae</taxon>
        <taxon>Leyella</taxon>
    </lineage>
</organism>
<dbReference type="PANTHER" id="PTHR42979">
    <property type="entry name" value="3-ISOPROPYLMALATE DEHYDROGENASE"/>
    <property type="match status" value="1"/>
</dbReference>
<feature type="site" description="Important for catalysis" evidence="14">
    <location>
        <position position="187"/>
    </location>
</feature>
<dbReference type="GO" id="GO:0009098">
    <property type="term" value="P:L-leucine biosynthetic process"/>
    <property type="evidence" value="ECO:0007669"/>
    <property type="project" value="UniProtKB-UniRule"/>
</dbReference>
<comment type="catalytic activity">
    <reaction evidence="1 14 15">
        <text>(2R,3S)-3-isopropylmalate + NAD(+) = 4-methyl-2-oxopentanoate + CO2 + NADH</text>
        <dbReference type="Rhea" id="RHEA:32271"/>
        <dbReference type="ChEBI" id="CHEBI:16526"/>
        <dbReference type="ChEBI" id="CHEBI:17865"/>
        <dbReference type="ChEBI" id="CHEBI:35121"/>
        <dbReference type="ChEBI" id="CHEBI:57540"/>
        <dbReference type="ChEBI" id="CHEBI:57945"/>
        <dbReference type="EC" id="1.1.1.85"/>
    </reaction>
</comment>
<evidence type="ECO:0000259" key="16">
    <source>
        <dbReference type="SMART" id="SM01329"/>
    </source>
</evidence>
<dbReference type="Gene3D" id="3.40.718.10">
    <property type="entry name" value="Isopropylmalate Dehydrogenase"/>
    <property type="match status" value="1"/>
</dbReference>
<protein>
    <recommendedName>
        <fullName evidence="14">3-isopropylmalate dehydrogenase</fullName>
        <ecNumber evidence="14">1.1.1.85</ecNumber>
    </recommendedName>
    <alternativeName>
        <fullName evidence="14">3-IPM-DH</fullName>
    </alternativeName>
    <alternativeName>
        <fullName evidence="14">Beta-IPM dehydrogenase</fullName>
        <shortName evidence="14">IMDH</shortName>
    </alternativeName>
</protein>
<evidence type="ECO:0000256" key="9">
    <source>
        <dbReference type="ARBA" id="ARBA00022842"/>
    </source>
</evidence>
<evidence type="ECO:0000313" key="18">
    <source>
        <dbReference type="EMBL" id="MDN0026349.1"/>
    </source>
</evidence>
<dbReference type="EMBL" id="JAUEIE010000019">
    <property type="protein sequence ID" value="MDN0023776.1"/>
    <property type="molecule type" value="Genomic_DNA"/>
</dbReference>
<comment type="caution">
    <text evidence="18">The sequence shown here is derived from an EMBL/GenBank/DDBJ whole genome shotgun (WGS) entry which is preliminary data.</text>
</comment>
<feature type="binding site" evidence="14">
    <location>
        <position position="97"/>
    </location>
    <ligand>
        <name>substrate</name>
    </ligand>
</feature>
<dbReference type="GO" id="GO:0000287">
    <property type="term" value="F:magnesium ion binding"/>
    <property type="evidence" value="ECO:0007669"/>
    <property type="project" value="InterPro"/>
</dbReference>
<comment type="similarity">
    <text evidence="4 14">Belongs to the isocitrate and isopropylmalate dehydrogenases family. LeuB type 1 subfamily.</text>
</comment>
<reference evidence="18" key="2">
    <citation type="submission" date="2023-08" db="EMBL/GenBank/DDBJ databases">
        <title>Identification and characterization of horizontal gene transfer across gut microbiota members of farm animals based on homology search.</title>
        <authorList>
            <person name="Schwarzerova J."/>
            <person name="Nykrynova M."/>
            <person name="Jureckova K."/>
            <person name="Cejkova D."/>
            <person name="Rychlik I."/>
        </authorList>
    </citation>
    <scope>NUCLEOTIDE SEQUENCE</scope>
    <source>
        <strain evidence="18">ET15</strain>
        <strain evidence="17">ET37</strain>
    </source>
</reference>
<proteinExistence type="inferred from homology"/>
<sequence>MKLNIAILAGDGIGPEIMKQGIAVLDAIAEKFGHEFNYKEAICGADAIDRVGDPFPEETFRICKEADAVLFAAVGHPKFDNDPTAKVRPEQGLLAMRKKLGLYANIRPIQTFNCLLHMSPLREEIVKDADFICIRELTGGMYFGEKYQDNDKAYDTNYYTRPEVERILKVAFEYAMKRKKHLTVVDKANVLASSRLWRQIAHEMEPLYPEVNVDYMFVDNASMRMITEPSFFDVMVTENTFGDILTDEGSCISGSMGLLPSASIGCGTPVFEPVHGSWPQATGKNIANPLAQILSAAMLLEHFDMKDESNVIRRAVDASLEANIRTPEIQVEGGAHYGTKEVGKWIADFIKNKC</sequence>
<feature type="binding site" evidence="14">
    <location>
        <position position="135"/>
    </location>
    <ligand>
        <name>substrate</name>
    </ligand>
</feature>
<dbReference type="GO" id="GO:0003862">
    <property type="term" value="F:3-isopropylmalate dehydrogenase activity"/>
    <property type="evidence" value="ECO:0007669"/>
    <property type="project" value="UniProtKB-UniRule"/>
</dbReference>
<feature type="binding site" evidence="14">
    <location>
        <position position="219"/>
    </location>
    <ligand>
        <name>substrate</name>
    </ligand>
</feature>
<keyword evidence="6 14" id="KW-0432">Leucine biosynthesis</keyword>
<dbReference type="AlphaFoldDB" id="A0AAW7JKT6"/>
<evidence type="ECO:0000256" key="11">
    <source>
        <dbReference type="ARBA" id="ARBA00023027"/>
    </source>
</evidence>
<feature type="site" description="Important for catalysis" evidence="14">
    <location>
        <position position="142"/>
    </location>
</feature>
<dbReference type="GO" id="GO:0005829">
    <property type="term" value="C:cytosol"/>
    <property type="evidence" value="ECO:0007669"/>
    <property type="project" value="TreeGrafter"/>
</dbReference>
<comment type="function">
    <text evidence="14 15">Catalyzes the oxidation of 3-carboxy-2-hydroxy-4-methylpentanoate (3-isopropylmalate) to 3-carboxy-4-methyl-2-oxopentanoate. The product decarboxylates to 4-methyl-2 oxopentanoate.</text>
</comment>
<accession>A0AAW7JKT6</accession>
<dbReference type="EMBL" id="JAUEIF010000017">
    <property type="protein sequence ID" value="MDN0026349.1"/>
    <property type="molecule type" value="Genomic_DNA"/>
</dbReference>
<comment type="cofactor">
    <cofactor evidence="14 15">
        <name>Mg(2+)</name>
        <dbReference type="ChEBI" id="CHEBI:18420"/>
    </cofactor>
    <cofactor evidence="14 15">
        <name>Mn(2+)</name>
        <dbReference type="ChEBI" id="CHEBI:29035"/>
    </cofactor>
    <text evidence="14 15">Binds 1 Mg(2+) or Mn(2+) ion per subunit.</text>
</comment>
<keyword evidence="12 14" id="KW-0464">Manganese</keyword>
<evidence type="ECO:0000256" key="12">
    <source>
        <dbReference type="ARBA" id="ARBA00023211"/>
    </source>
</evidence>
<evidence type="ECO:0000256" key="15">
    <source>
        <dbReference type="RuleBase" id="RU004445"/>
    </source>
</evidence>
<dbReference type="EC" id="1.1.1.85" evidence="14"/>
<keyword evidence="7 14" id="KW-0028">Amino-acid biosynthesis</keyword>
<dbReference type="InterPro" id="IPR024084">
    <property type="entry name" value="IsoPropMal-DH-like_dom"/>
</dbReference>
<dbReference type="Proteomes" id="UP001168478">
    <property type="component" value="Unassembled WGS sequence"/>
</dbReference>
<reference evidence="18" key="1">
    <citation type="submission" date="2023-06" db="EMBL/GenBank/DDBJ databases">
        <authorList>
            <person name="Zeman M."/>
            <person name="Kubasova T."/>
            <person name="Jahodarova E."/>
            <person name="Nykrynova M."/>
            <person name="Rychlik I."/>
        </authorList>
    </citation>
    <scope>NUCLEOTIDE SEQUENCE</scope>
    <source>
        <strain evidence="18">ET15</strain>
        <strain evidence="17">ET37</strain>
    </source>
</reference>
<comment type="caution">
    <text evidence="14">Lacks conserved residue(s) required for the propagation of feature annotation.</text>
</comment>
<name>A0AAW7JKT6_9BACT</name>
<evidence type="ECO:0000256" key="8">
    <source>
        <dbReference type="ARBA" id="ARBA00022723"/>
    </source>
</evidence>
<keyword evidence="19" id="KW-1185">Reference proteome</keyword>
<evidence type="ECO:0000256" key="3">
    <source>
        <dbReference type="ARBA" id="ARBA00004762"/>
    </source>
</evidence>
<evidence type="ECO:0000313" key="19">
    <source>
        <dbReference type="Proteomes" id="UP001167831"/>
    </source>
</evidence>
<evidence type="ECO:0000256" key="4">
    <source>
        <dbReference type="ARBA" id="ARBA00008319"/>
    </source>
</evidence>
<keyword evidence="10 14" id="KW-0560">Oxidoreductase</keyword>
<feature type="binding site" evidence="14">
    <location>
        <position position="247"/>
    </location>
    <ligand>
        <name>Mg(2+)</name>
        <dbReference type="ChEBI" id="CHEBI:18420"/>
    </ligand>
</feature>
<dbReference type="Pfam" id="PF00180">
    <property type="entry name" value="Iso_dh"/>
    <property type="match status" value="1"/>
</dbReference>
<evidence type="ECO:0000256" key="13">
    <source>
        <dbReference type="ARBA" id="ARBA00023304"/>
    </source>
</evidence>
<dbReference type="InterPro" id="IPR004429">
    <property type="entry name" value="Isopropylmalate_DH"/>
</dbReference>
<evidence type="ECO:0000256" key="5">
    <source>
        <dbReference type="ARBA" id="ARBA00011738"/>
    </source>
</evidence>
<dbReference type="GO" id="GO:0051287">
    <property type="term" value="F:NAD binding"/>
    <property type="evidence" value="ECO:0007669"/>
    <property type="project" value="InterPro"/>
</dbReference>
<feature type="binding site" evidence="14">
    <location>
        <position position="107"/>
    </location>
    <ligand>
        <name>substrate</name>
    </ligand>
</feature>
<evidence type="ECO:0000313" key="17">
    <source>
        <dbReference type="EMBL" id="MDN0023776.1"/>
    </source>
</evidence>
<dbReference type="InterPro" id="IPR019818">
    <property type="entry name" value="IsoCit/isopropylmalate_DH_CS"/>
</dbReference>
<evidence type="ECO:0000256" key="14">
    <source>
        <dbReference type="HAMAP-Rule" id="MF_01033"/>
    </source>
</evidence>
<keyword evidence="8 14" id="KW-0479">Metal-binding</keyword>
<evidence type="ECO:0000256" key="10">
    <source>
        <dbReference type="ARBA" id="ARBA00023002"/>
    </source>
</evidence>